<sequence length="201" mass="23219">MKKPSSILIFGDSTAWGAWDMEKGGWVNRLWLHVGNRDEDYVEIYNQSISGGNSETILERFEREAEARGAEAIIFQTGGNDASYKGVDGKCWVSEEKFRENIDEIIKRARKITDKIAFMDLKNCDESKTTPVSWVDIYFTNENMRKYGTIMKDVCLKNKIPFIEIDKLDDSDFEDGLHPNAEGHRKIFEQVKRFMVESGWV</sequence>
<dbReference type="Pfam" id="PF13472">
    <property type="entry name" value="Lipase_GDSL_2"/>
    <property type="match status" value="1"/>
</dbReference>
<dbReference type="AlphaFoldDB" id="A0A1G2MZ34"/>
<dbReference type="Proteomes" id="UP000178089">
    <property type="component" value="Unassembled WGS sequence"/>
</dbReference>
<dbReference type="InterPro" id="IPR036514">
    <property type="entry name" value="SGNH_hydro_sf"/>
</dbReference>
<accession>A0A1G2MZ34</accession>
<dbReference type="EMBL" id="MHRT01000005">
    <property type="protein sequence ID" value="OHA29094.1"/>
    <property type="molecule type" value="Genomic_DNA"/>
</dbReference>
<gene>
    <name evidence="2" type="ORF">A3F51_00520</name>
</gene>
<comment type="caution">
    <text evidence="2">The sequence shown here is derived from an EMBL/GenBank/DDBJ whole genome shotgun (WGS) entry which is preliminary data.</text>
</comment>
<proteinExistence type="predicted"/>
<organism evidence="2 3">
    <name type="scientific">Candidatus Taylorbacteria bacterium RIFCSPHIGHO2_12_FULL_45_16</name>
    <dbReference type="NCBI Taxonomy" id="1802315"/>
    <lineage>
        <taxon>Bacteria</taxon>
        <taxon>Candidatus Tayloriibacteriota</taxon>
    </lineage>
</organism>
<reference evidence="2 3" key="1">
    <citation type="journal article" date="2016" name="Nat. Commun.">
        <title>Thousands of microbial genomes shed light on interconnected biogeochemical processes in an aquifer system.</title>
        <authorList>
            <person name="Anantharaman K."/>
            <person name="Brown C.T."/>
            <person name="Hug L.A."/>
            <person name="Sharon I."/>
            <person name="Castelle C.J."/>
            <person name="Probst A.J."/>
            <person name="Thomas B.C."/>
            <person name="Singh A."/>
            <person name="Wilkins M.J."/>
            <person name="Karaoz U."/>
            <person name="Brodie E.L."/>
            <person name="Williams K.H."/>
            <person name="Hubbard S.S."/>
            <person name="Banfield J.F."/>
        </authorList>
    </citation>
    <scope>NUCLEOTIDE SEQUENCE [LARGE SCALE GENOMIC DNA]</scope>
</reference>
<evidence type="ECO:0000313" key="3">
    <source>
        <dbReference type="Proteomes" id="UP000178089"/>
    </source>
</evidence>
<name>A0A1G2MZ34_9BACT</name>
<dbReference type="PANTHER" id="PTHR30383">
    <property type="entry name" value="THIOESTERASE 1/PROTEASE 1/LYSOPHOSPHOLIPASE L1"/>
    <property type="match status" value="1"/>
</dbReference>
<dbReference type="InterPro" id="IPR051532">
    <property type="entry name" value="Ester_Hydrolysis_Enzymes"/>
</dbReference>
<dbReference type="PANTHER" id="PTHR30383:SF5">
    <property type="entry name" value="SGNH HYDROLASE-TYPE ESTERASE DOMAIN-CONTAINING PROTEIN"/>
    <property type="match status" value="1"/>
</dbReference>
<dbReference type="Gene3D" id="3.40.50.1110">
    <property type="entry name" value="SGNH hydrolase"/>
    <property type="match status" value="1"/>
</dbReference>
<dbReference type="STRING" id="1802315.A3F51_00520"/>
<evidence type="ECO:0000313" key="2">
    <source>
        <dbReference type="EMBL" id="OHA29094.1"/>
    </source>
</evidence>
<dbReference type="SUPFAM" id="SSF52266">
    <property type="entry name" value="SGNH hydrolase"/>
    <property type="match status" value="1"/>
</dbReference>
<feature type="domain" description="SGNH hydrolase-type esterase" evidence="1">
    <location>
        <begin position="9"/>
        <end position="185"/>
    </location>
</feature>
<dbReference type="InterPro" id="IPR013830">
    <property type="entry name" value="SGNH_hydro"/>
</dbReference>
<evidence type="ECO:0000259" key="1">
    <source>
        <dbReference type="Pfam" id="PF13472"/>
    </source>
</evidence>
<protein>
    <recommendedName>
        <fullName evidence="1">SGNH hydrolase-type esterase domain-containing protein</fullName>
    </recommendedName>
</protein>
<dbReference type="GO" id="GO:0004622">
    <property type="term" value="F:phosphatidylcholine lysophospholipase activity"/>
    <property type="evidence" value="ECO:0007669"/>
    <property type="project" value="TreeGrafter"/>
</dbReference>